<protein>
    <submittedName>
        <fullName evidence="8">Cytochrome c biogenesis protein</fullName>
    </submittedName>
</protein>
<dbReference type="STRING" id="465515.Mlut_17960"/>
<feature type="transmembrane region" description="Helical" evidence="6">
    <location>
        <begin position="20"/>
        <end position="48"/>
    </location>
</feature>
<feature type="transmembrane region" description="Helical" evidence="6">
    <location>
        <begin position="68"/>
        <end position="96"/>
    </location>
</feature>
<feature type="transmembrane region" description="Helical" evidence="6">
    <location>
        <begin position="144"/>
        <end position="167"/>
    </location>
</feature>
<evidence type="ECO:0000259" key="7">
    <source>
        <dbReference type="Pfam" id="PF02683"/>
    </source>
</evidence>
<keyword evidence="5 6" id="KW-0472">Membrane</keyword>
<feature type="transmembrane region" description="Helical" evidence="6">
    <location>
        <begin position="102"/>
        <end position="123"/>
    </location>
</feature>
<dbReference type="EMBL" id="CP001628">
    <property type="protein sequence ID" value="ACS31279.1"/>
    <property type="molecule type" value="Genomic_DNA"/>
</dbReference>
<feature type="transmembrane region" description="Helical" evidence="6">
    <location>
        <begin position="179"/>
        <end position="199"/>
    </location>
</feature>
<evidence type="ECO:0000313" key="9">
    <source>
        <dbReference type="Proteomes" id="UP000000738"/>
    </source>
</evidence>
<comment type="subcellular location">
    <subcellularLocation>
        <location evidence="1">Membrane</location>
        <topology evidence="1">Multi-pass membrane protein</topology>
    </subcellularLocation>
</comment>
<dbReference type="KEGG" id="mlu:Mlut_17960"/>
<dbReference type="GO" id="GO:0017004">
    <property type="term" value="P:cytochrome complex assembly"/>
    <property type="evidence" value="ECO:0007669"/>
    <property type="project" value="InterPro"/>
</dbReference>
<evidence type="ECO:0000256" key="5">
    <source>
        <dbReference type="ARBA" id="ARBA00023136"/>
    </source>
</evidence>
<dbReference type="EnsemblBacteria" id="ACS31279">
    <property type="protein sequence ID" value="ACS31279"/>
    <property type="gene ID" value="Mlut_17960"/>
</dbReference>
<dbReference type="AlphaFoldDB" id="C5CCS7"/>
<dbReference type="PANTHER" id="PTHR31272">
    <property type="entry name" value="CYTOCHROME C-TYPE BIOGENESIS PROTEIN HI_1454-RELATED"/>
    <property type="match status" value="1"/>
</dbReference>
<proteinExistence type="inferred from homology"/>
<dbReference type="Proteomes" id="UP000000738">
    <property type="component" value="Chromosome"/>
</dbReference>
<dbReference type="InterPro" id="IPR051790">
    <property type="entry name" value="Cytochrome_c-biogenesis_DsbD"/>
</dbReference>
<evidence type="ECO:0000256" key="1">
    <source>
        <dbReference type="ARBA" id="ARBA00004141"/>
    </source>
</evidence>
<evidence type="ECO:0000313" key="8">
    <source>
        <dbReference type="EMBL" id="ACS31279.1"/>
    </source>
</evidence>
<sequence length="256" mass="27102">MAAVSMRNNPFAEIALDGSLLLAAPIALLAGLISFLSPCVLPLVPGWLGYVTGLGGDVLTTRRRGRLVLGAVLFVLGFAVVFVAISVVFTQAMVWLQRDGQWVTRLLGVLVALMGLVFMGGGGRLQQERRLHLKPAAGLAGAPLLGMTFGLGWAPCIGPTMAAVLAMSTVGSGSLGRGALLAFLYCLGLGVPFVLIAVGMERGMRAVGFFTRHRVLIMRLGGALLIALGLLMVTGVWTAWTTQLQLWFANEWEMPL</sequence>
<feature type="transmembrane region" description="Helical" evidence="6">
    <location>
        <begin position="220"/>
        <end position="240"/>
    </location>
</feature>
<accession>C5CCS7</accession>
<dbReference type="InterPro" id="IPR003834">
    <property type="entry name" value="Cyt_c_assmbl_TM_dom"/>
</dbReference>
<organism evidence="8 9">
    <name type="scientific">Micrococcus luteus (strain ATCC 4698 / DSM 20030 / JCM 1464 / CCM 169 / CCUG 5858 / IAM 1056 / NBRC 3333 / NCIMB 9278 / NCTC 2665 / VKM Ac-2230)</name>
    <name type="common">Micrococcus lysodeikticus</name>
    <dbReference type="NCBI Taxonomy" id="465515"/>
    <lineage>
        <taxon>Bacteria</taxon>
        <taxon>Bacillati</taxon>
        <taxon>Actinomycetota</taxon>
        <taxon>Actinomycetes</taxon>
        <taxon>Micrococcales</taxon>
        <taxon>Micrococcaceae</taxon>
        <taxon>Micrococcus</taxon>
    </lineage>
</organism>
<keyword evidence="4 6" id="KW-1133">Transmembrane helix</keyword>
<dbReference type="GO" id="GO:0016020">
    <property type="term" value="C:membrane"/>
    <property type="evidence" value="ECO:0007669"/>
    <property type="project" value="UniProtKB-SubCell"/>
</dbReference>
<name>C5CCS7_MICLC</name>
<reference evidence="9" key="1">
    <citation type="journal article" date="2010" name="J. Bacteriol.">
        <title>Genome sequence of the Fleming strain of Micrococcus luteus, a simple free-living actinobacterium.</title>
        <authorList>
            <person name="Young M."/>
            <person name="Artsatbanov V."/>
            <person name="Beller H.R."/>
            <person name="Chandra G."/>
            <person name="Chater K.F."/>
            <person name="Dover L.G."/>
            <person name="Goh E.B."/>
            <person name="Kahan T."/>
            <person name="Kaprelyants A.S."/>
            <person name="Kyrpides N."/>
            <person name="Lapidus A."/>
            <person name="Lowry S.R."/>
            <person name="Lykidis A."/>
            <person name="Mahillon J."/>
            <person name="Markowitz V."/>
            <person name="Mavromatis K."/>
            <person name="Mukamolova G.V."/>
            <person name="Oren A."/>
            <person name="Rokem J.S."/>
            <person name="Smith M.C."/>
            <person name="Young D.I."/>
            <person name="Greenblatt C.L."/>
        </authorList>
    </citation>
    <scope>NUCLEOTIDE SEQUENCE [LARGE SCALE GENOMIC DNA]</scope>
    <source>
        <strain evidence="9">ATCC 4698 / DSM 20030 / JCM 1464 / NBRC 3333 / NCIMB 9278 / NCTC 2665 / VKM Ac-2230</strain>
    </source>
</reference>
<evidence type="ECO:0000256" key="3">
    <source>
        <dbReference type="ARBA" id="ARBA00022692"/>
    </source>
</evidence>
<feature type="domain" description="Cytochrome C biogenesis protein transmembrane" evidence="7">
    <location>
        <begin position="22"/>
        <end position="234"/>
    </location>
</feature>
<evidence type="ECO:0000256" key="4">
    <source>
        <dbReference type="ARBA" id="ARBA00022989"/>
    </source>
</evidence>
<evidence type="ECO:0000256" key="2">
    <source>
        <dbReference type="ARBA" id="ARBA00006143"/>
    </source>
</evidence>
<comment type="similarity">
    <text evidence="2">Belongs to the DsbD family.</text>
</comment>
<evidence type="ECO:0000256" key="6">
    <source>
        <dbReference type="SAM" id="Phobius"/>
    </source>
</evidence>
<dbReference type="Pfam" id="PF02683">
    <property type="entry name" value="DsbD_TM"/>
    <property type="match status" value="1"/>
</dbReference>
<dbReference type="PANTHER" id="PTHR31272:SF4">
    <property type="entry name" value="CYTOCHROME C-TYPE BIOGENESIS PROTEIN HI_1454-RELATED"/>
    <property type="match status" value="1"/>
</dbReference>
<dbReference type="HOGENOM" id="CLU_053225_2_1_11"/>
<gene>
    <name evidence="8" type="ordered locus">Mlut_17960</name>
</gene>
<dbReference type="eggNOG" id="COG0785">
    <property type="taxonomic scope" value="Bacteria"/>
</dbReference>
<keyword evidence="3 6" id="KW-0812">Transmembrane</keyword>
<keyword evidence="9" id="KW-1185">Reference proteome</keyword>